<accession>W2Y4K8</accession>
<protein>
    <submittedName>
        <fullName evidence="1">Uncharacterized protein</fullName>
    </submittedName>
</protein>
<organism evidence="1 2">
    <name type="scientific">Phytophthora nicotianae P10297</name>
    <dbReference type="NCBI Taxonomy" id="1317064"/>
    <lineage>
        <taxon>Eukaryota</taxon>
        <taxon>Sar</taxon>
        <taxon>Stramenopiles</taxon>
        <taxon>Oomycota</taxon>
        <taxon>Peronosporomycetes</taxon>
        <taxon>Peronosporales</taxon>
        <taxon>Peronosporaceae</taxon>
        <taxon>Phytophthora</taxon>
    </lineage>
</organism>
<gene>
    <name evidence="1" type="ORF">F442_20892</name>
</gene>
<sequence length="127" mass="14279">MYFPSIGERNGMADDRCKCSANGAGGAEKLLREASHGDGVVFFQRVAVRLCFRMQSRRLQQRFALVRWKTSELMPCVFLEAFFSVVLLVRRLAFTECPMLGSSSQITPNVESDWPPHELSGVCCVNK</sequence>
<reference evidence="1 2" key="1">
    <citation type="submission" date="2013-11" db="EMBL/GenBank/DDBJ databases">
        <title>The Genome Sequence of Phytophthora parasitica P10297.</title>
        <authorList>
            <consortium name="The Broad Institute Genomics Platform"/>
            <person name="Russ C."/>
            <person name="Tyler B."/>
            <person name="Panabieres F."/>
            <person name="Shan W."/>
            <person name="Tripathy S."/>
            <person name="Grunwald N."/>
            <person name="Machado M."/>
            <person name="Johnson C.S."/>
            <person name="Walker B."/>
            <person name="Young S.K."/>
            <person name="Zeng Q."/>
            <person name="Gargeya S."/>
            <person name="Fitzgerald M."/>
            <person name="Haas B."/>
            <person name="Abouelleil A."/>
            <person name="Allen A.W."/>
            <person name="Alvarado L."/>
            <person name="Arachchi H.M."/>
            <person name="Berlin A.M."/>
            <person name="Chapman S.B."/>
            <person name="Gainer-Dewar J."/>
            <person name="Goldberg J."/>
            <person name="Griggs A."/>
            <person name="Gujja S."/>
            <person name="Hansen M."/>
            <person name="Howarth C."/>
            <person name="Imamovic A."/>
            <person name="Ireland A."/>
            <person name="Larimer J."/>
            <person name="McCowan C."/>
            <person name="Murphy C."/>
            <person name="Pearson M."/>
            <person name="Poon T.W."/>
            <person name="Priest M."/>
            <person name="Roberts A."/>
            <person name="Saif S."/>
            <person name="Shea T."/>
            <person name="Sisk P."/>
            <person name="Sykes S."/>
            <person name="Wortman J."/>
            <person name="Nusbaum C."/>
            <person name="Birren B."/>
        </authorList>
    </citation>
    <scope>NUCLEOTIDE SEQUENCE [LARGE SCALE GENOMIC DNA]</scope>
    <source>
        <strain evidence="1 2">P10297</strain>
    </source>
</reference>
<evidence type="ECO:0000313" key="1">
    <source>
        <dbReference type="EMBL" id="ETP30050.1"/>
    </source>
</evidence>
<name>W2Y4K8_PHYNI</name>
<proteinExistence type="predicted"/>
<dbReference type="AlphaFoldDB" id="W2Y4K8"/>
<evidence type="ECO:0000313" key="2">
    <source>
        <dbReference type="Proteomes" id="UP000018948"/>
    </source>
</evidence>
<dbReference type="EMBL" id="ANIY01004339">
    <property type="protein sequence ID" value="ETP30050.1"/>
    <property type="molecule type" value="Genomic_DNA"/>
</dbReference>
<dbReference type="Proteomes" id="UP000018948">
    <property type="component" value="Unassembled WGS sequence"/>
</dbReference>
<comment type="caution">
    <text evidence="1">The sequence shown here is derived from an EMBL/GenBank/DDBJ whole genome shotgun (WGS) entry which is preliminary data.</text>
</comment>